<evidence type="ECO:0000256" key="6">
    <source>
        <dbReference type="PIRSR" id="PIRSR606710-2"/>
    </source>
</evidence>
<keyword evidence="2 8" id="KW-0624">Polysaccharide degradation</keyword>
<dbReference type="GO" id="GO:0045493">
    <property type="term" value="P:xylan catabolic process"/>
    <property type="evidence" value="ECO:0007669"/>
    <property type="project" value="UniProtKB-KW"/>
</dbReference>
<keyword evidence="3 8" id="KW-0378">Hydrolase</keyword>
<evidence type="ECO:0000256" key="7">
    <source>
        <dbReference type="SAM" id="SignalP"/>
    </source>
</evidence>
<gene>
    <name evidence="8" type="ORF">JCM15548_11004</name>
</gene>
<evidence type="ECO:0000256" key="5">
    <source>
        <dbReference type="ARBA" id="ARBA00023295"/>
    </source>
</evidence>
<reference evidence="8 9" key="1">
    <citation type="journal article" date="2015" name="Microbes Environ.">
        <title>Distribution and evolution of nitrogen fixation genes in the phylum bacteroidetes.</title>
        <authorList>
            <person name="Inoue J."/>
            <person name="Oshima K."/>
            <person name="Suda W."/>
            <person name="Sakamoto M."/>
            <person name="Iino T."/>
            <person name="Noda S."/>
            <person name="Hongoh Y."/>
            <person name="Hattori M."/>
            <person name="Ohkuma M."/>
        </authorList>
    </citation>
    <scope>NUCLEOTIDE SEQUENCE [LARGE SCALE GENOMIC DNA]</scope>
    <source>
        <strain evidence="8">JCM 15548</strain>
    </source>
</reference>
<dbReference type="Proteomes" id="UP000032900">
    <property type="component" value="Unassembled WGS sequence"/>
</dbReference>
<feature type="site" description="Important for catalytic activity, responsible for pKa modulation of the active site Glu and correct orientation of both the proton donor and substrate" evidence="6">
    <location>
        <position position="150"/>
    </location>
</feature>
<dbReference type="InterPro" id="IPR052176">
    <property type="entry name" value="Glycosyl_Hydrlase_43_Enz"/>
</dbReference>
<dbReference type="SUPFAM" id="SSF75005">
    <property type="entry name" value="Arabinanase/levansucrase/invertase"/>
    <property type="match status" value="1"/>
</dbReference>
<name>A0A0E9LUF0_9BACT</name>
<dbReference type="OrthoDB" id="3308423at2"/>
<dbReference type="EMBL" id="BAZW01000005">
    <property type="protein sequence ID" value="GAO28869.1"/>
    <property type="molecule type" value="Genomic_DNA"/>
</dbReference>
<evidence type="ECO:0000313" key="9">
    <source>
        <dbReference type="Proteomes" id="UP000032900"/>
    </source>
</evidence>
<dbReference type="InterPro" id="IPR006710">
    <property type="entry name" value="Glyco_hydro_43"/>
</dbReference>
<comment type="similarity">
    <text evidence="1">Belongs to the glycosyl hydrolase 43 family.</text>
</comment>
<feature type="signal peptide" evidence="7">
    <location>
        <begin position="1"/>
        <end position="20"/>
    </location>
</feature>
<evidence type="ECO:0000256" key="3">
    <source>
        <dbReference type="ARBA" id="ARBA00022801"/>
    </source>
</evidence>
<dbReference type="InterPro" id="IPR023296">
    <property type="entry name" value="Glyco_hydro_beta-prop_sf"/>
</dbReference>
<evidence type="ECO:0000313" key="8">
    <source>
        <dbReference type="EMBL" id="GAO28869.1"/>
    </source>
</evidence>
<protein>
    <submittedName>
        <fullName evidence="8">Endo-1,4-beta-xylanase A</fullName>
    </submittedName>
</protein>
<dbReference type="STRING" id="1236989.JCM15548_11004"/>
<evidence type="ECO:0000256" key="1">
    <source>
        <dbReference type="ARBA" id="ARBA00009865"/>
    </source>
</evidence>
<evidence type="ECO:0000256" key="4">
    <source>
        <dbReference type="ARBA" id="ARBA00023277"/>
    </source>
</evidence>
<proteinExistence type="inferred from homology"/>
<dbReference type="AlphaFoldDB" id="A0A0E9LUF0"/>
<dbReference type="PANTHER" id="PTHR43772:SF2">
    <property type="entry name" value="PUTATIVE (AFU_ORTHOLOGUE AFUA_2G04480)-RELATED"/>
    <property type="match status" value="1"/>
</dbReference>
<dbReference type="GO" id="GO:0004553">
    <property type="term" value="F:hydrolase activity, hydrolyzing O-glycosyl compounds"/>
    <property type="evidence" value="ECO:0007669"/>
    <property type="project" value="InterPro"/>
</dbReference>
<keyword evidence="5 8" id="KW-0326">Glycosidase</keyword>
<keyword evidence="7" id="KW-0732">Signal</keyword>
<keyword evidence="9" id="KW-1185">Reference proteome</keyword>
<organism evidence="8 9">
    <name type="scientific">Geofilum rubicundum JCM 15548</name>
    <dbReference type="NCBI Taxonomy" id="1236989"/>
    <lineage>
        <taxon>Bacteria</taxon>
        <taxon>Pseudomonadati</taxon>
        <taxon>Bacteroidota</taxon>
        <taxon>Bacteroidia</taxon>
        <taxon>Marinilabiliales</taxon>
        <taxon>Marinilabiliaceae</taxon>
        <taxon>Geofilum</taxon>
    </lineage>
</organism>
<evidence type="ECO:0000256" key="2">
    <source>
        <dbReference type="ARBA" id="ARBA00022651"/>
    </source>
</evidence>
<feature type="chain" id="PRO_5002428316" evidence="7">
    <location>
        <begin position="21"/>
        <end position="240"/>
    </location>
</feature>
<accession>A0A0E9LUF0</accession>
<dbReference type="RefSeq" id="WP_083984959.1">
    <property type="nucleotide sequence ID" value="NZ_BAZW01000005.1"/>
</dbReference>
<dbReference type="PANTHER" id="PTHR43772">
    <property type="entry name" value="ENDO-1,4-BETA-XYLANASE"/>
    <property type="match status" value="1"/>
</dbReference>
<dbReference type="Gene3D" id="2.115.10.20">
    <property type="entry name" value="Glycosyl hydrolase domain, family 43"/>
    <property type="match status" value="1"/>
</dbReference>
<comment type="caution">
    <text evidence="8">The sequence shown here is derived from an EMBL/GenBank/DDBJ whole genome shotgun (WGS) entry which is preliminary data.</text>
</comment>
<keyword evidence="2 8" id="KW-0858">Xylan degradation</keyword>
<sequence length="240" mass="27122">MLLRIFITLLVFLGVTGINAQNPIVQTYFTADPAPMVYNDTVYMYTTHDEDETVDNFFTMYNWRAYSSVDMVNWTDHGVVASLKDFAWSDKTNGAWAPQAIERNGQFYLYCPIHGDGVAVLVADSPTGPFRDPLGKRLIDDTADIWHDIDPTVFVDDDGQAYLFWGNPSIYYVKLNEDMISYDRSIGQKGIFALDMTPEPLALRKGAMALSGPTTQKAHGFINARISTIWFMQQRVFPST</sequence>
<dbReference type="Pfam" id="PF04616">
    <property type="entry name" value="Glyco_hydro_43"/>
    <property type="match status" value="1"/>
</dbReference>
<keyword evidence="4" id="KW-0119">Carbohydrate metabolism</keyword>